<dbReference type="GO" id="GO:0003700">
    <property type="term" value="F:DNA-binding transcription factor activity"/>
    <property type="evidence" value="ECO:0007669"/>
    <property type="project" value="InterPro"/>
</dbReference>
<dbReference type="InterPro" id="IPR036390">
    <property type="entry name" value="WH_DNA-bd_sf"/>
</dbReference>
<organism evidence="6 7">
    <name type="scientific">Sphingomonas ginsenosidivorax</name>
    <dbReference type="NCBI Taxonomy" id="862135"/>
    <lineage>
        <taxon>Bacteria</taxon>
        <taxon>Pseudomonadati</taxon>
        <taxon>Pseudomonadota</taxon>
        <taxon>Alphaproteobacteria</taxon>
        <taxon>Sphingomonadales</taxon>
        <taxon>Sphingomonadaceae</taxon>
        <taxon>Sphingomonas</taxon>
    </lineage>
</organism>
<dbReference type="Proteomes" id="UP000321250">
    <property type="component" value="Unassembled WGS sequence"/>
</dbReference>
<dbReference type="CDD" id="cd08422">
    <property type="entry name" value="PBP2_CrgA_like"/>
    <property type="match status" value="1"/>
</dbReference>
<dbReference type="InterPro" id="IPR036388">
    <property type="entry name" value="WH-like_DNA-bd_sf"/>
</dbReference>
<dbReference type="Pfam" id="PF00126">
    <property type="entry name" value="HTH_1"/>
    <property type="match status" value="1"/>
</dbReference>
<evidence type="ECO:0000256" key="4">
    <source>
        <dbReference type="ARBA" id="ARBA00023163"/>
    </source>
</evidence>
<keyword evidence="2" id="KW-0805">Transcription regulation</keyword>
<dbReference type="GO" id="GO:0006351">
    <property type="term" value="P:DNA-templated transcription"/>
    <property type="evidence" value="ECO:0007669"/>
    <property type="project" value="TreeGrafter"/>
</dbReference>
<reference evidence="6 7" key="1">
    <citation type="journal article" date="2013" name="Antonie Van Leeuwenhoek">
        <title>Sphingomonas ginsenosidivorax sp. nov., with the ability to transform ginsenosides.</title>
        <authorList>
            <person name="Jin X.F."/>
            <person name="Kim J.K."/>
            <person name="Liu Q.M."/>
            <person name="Kang M.S."/>
            <person name="He D."/>
            <person name="Jin F.X."/>
            <person name="Kim S.C."/>
            <person name="Im W.T."/>
        </authorList>
    </citation>
    <scope>NUCLEOTIDE SEQUENCE [LARGE SCALE GENOMIC DNA]</scope>
    <source>
        <strain evidence="6 7">KHI67</strain>
    </source>
</reference>
<dbReference type="Gene3D" id="1.10.10.10">
    <property type="entry name" value="Winged helix-like DNA-binding domain superfamily/Winged helix DNA-binding domain"/>
    <property type="match status" value="1"/>
</dbReference>
<evidence type="ECO:0000256" key="1">
    <source>
        <dbReference type="ARBA" id="ARBA00009437"/>
    </source>
</evidence>
<protein>
    <submittedName>
        <fullName evidence="6">LysR family transcriptional regulator</fullName>
    </submittedName>
</protein>
<dbReference type="InterPro" id="IPR000847">
    <property type="entry name" value="LysR_HTH_N"/>
</dbReference>
<dbReference type="GO" id="GO:0043565">
    <property type="term" value="F:sequence-specific DNA binding"/>
    <property type="evidence" value="ECO:0007669"/>
    <property type="project" value="TreeGrafter"/>
</dbReference>
<dbReference type="PANTHER" id="PTHR30537">
    <property type="entry name" value="HTH-TYPE TRANSCRIPTIONAL REGULATOR"/>
    <property type="match status" value="1"/>
</dbReference>
<gene>
    <name evidence="6" type="ORF">FSB78_18850</name>
</gene>
<name>A0A5C6U7D3_9SPHN</name>
<dbReference type="PROSITE" id="PS50931">
    <property type="entry name" value="HTH_LYSR"/>
    <property type="match status" value="1"/>
</dbReference>
<dbReference type="RefSeq" id="WP_147084422.1">
    <property type="nucleotide sequence ID" value="NZ_VOQR01000002.1"/>
</dbReference>
<sequence>MDQFNLLRLYVAVADLGSLSAVARAQGLSPSTVTSALQRLEERVGARLVTRTTRRLSLTPEGERFLANCRRILADLDEAMDEVSDRGPLRGEIRVTATNDFGRSTLAPLLHEFMEANPGVQISLTLSDAVVDMVEDSYDLALRMGQLPDSGLTARLLMRGTRRVCASPAYWRRHGRPEHPRDLAQHNCIVLARPGAPQSSWQFQEEGRAFAVRIRGDRTANDGGTLRAWAIASAGVVLKFDLDIAQDLAAGRLEAVLDDFSTGAVNLHAVHPAGRHPSRRVAALLDFLAARLGPTKS</sequence>
<comment type="caution">
    <text evidence="6">The sequence shown here is derived from an EMBL/GenBank/DDBJ whole genome shotgun (WGS) entry which is preliminary data.</text>
</comment>
<evidence type="ECO:0000259" key="5">
    <source>
        <dbReference type="PROSITE" id="PS50931"/>
    </source>
</evidence>
<accession>A0A5C6U7D3</accession>
<dbReference type="Pfam" id="PF03466">
    <property type="entry name" value="LysR_substrate"/>
    <property type="match status" value="1"/>
</dbReference>
<dbReference type="AlphaFoldDB" id="A0A5C6U7D3"/>
<dbReference type="InterPro" id="IPR005119">
    <property type="entry name" value="LysR_subst-bd"/>
</dbReference>
<dbReference type="Gene3D" id="3.40.190.290">
    <property type="match status" value="1"/>
</dbReference>
<comment type="similarity">
    <text evidence="1">Belongs to the LysR transcriptional regulatory family.</text>
</comment>
<dbReference type="EMBL" id="VOQR01000002">
    <property type="protein sequence ID" value="TXC68031.1"/>
    <property type="molecule type" value="Genomic_DNA"/>
</dbReference>
<keyword evidence="7" id="KW-1185">Reference proteome</keyword>
<evidence type="ECO:0000256" key="3">
    <source>
        <dbReference type="ARBA" id="ARBA00023125"/>
    </source>
</evidence>
<dbReference type="FunFam" id="3.40.190.290:FF:000001">
    <property type="entry name" value="Transcriptional regulator, LysR family"/>
    <property type="match status" value="1"/>
</dbReference>
<dbReference type="OrthoDB" id="9813056at2"/>
<evidence type="ECO:0000313" key="6">
    <source>
        <dbReference type="EMBL" id="TXC68031.1"/>
    </source>
</evidence>
<proteinExistence type="inferred from homology"/>
<dbReference type="SUPFAM" id="SSF53850">
    <property type="entry name" value="Periplasmic binding protein-like II"/>
    <property type="match status" value="1"/>
</dbReference>
<dbReference type="PANTHER" id="PTHR30537:SF21">
    <property type="entry name" value="HTH-TYPE TRANSCRIPTIONAL REGULATOR SINR-RELATED"/>
    <property type="match status" value="1"/>
</dbReference>
<evidence type="ECO:0000313" key="7">
    <source>
        <dbReference type="Proteomes" id="UP000321250"/>
    </source>
</evidence>
<dbReference type="InterPro" id="IPR058163">
    <property type="entry name" value="LysR-type_TF_proteobact-type"/>
</dbReference>
<keyword evidence="3" id="KW-0238">DNA-binding</keyword>
<keyword evidence="4" id="KW-0804">Transcription</keyword>
<dbReference type="FunFam" id="1.10.10.10:FF:000001">
    <property type="entry name" value="LysR family transcriptional regulator"/>
    <property type="match status" value="1"/>
</dbReference>
<feature type="domain" description="HTH lysR-type" evidence="5">
    <location>
        <begin position="1"/>
        <end position="59"/>
    </location>
</feature>
<evidence type="ECO:0000256" key="2">
    <source>
        <dbReference type="ARBA" id="ARBA00023015"/>
    </source>
</evidence>
<dbReference type="SUPFAM" id="SSF46785">
    <property type="entry name" value="Winged helix' DNA-binding domain"/>
    <property type="match status" value="1"/>
</dbReference>